<dbReference type="OrthoDB" id="9769590at2"/>
<comment type="caution">
    <text evidence="1">The sequence shown here is derived from an EMBL/GenBank/DDBJ whole genome shotgun (WGS) entry which is preliminary data.</text>
</comment>
<dbReference type="GO" id="GO:0005886">
    <property type="term" value="C:plasma membrane"/>
    <property type="evidence" value="ECO:0007669"/>
    <property type="project" value="TreeGrafter"/>
</dbReference>
<dbReference type="Proteomes" id="UP000233293">
    <property type="component" value="Unassembled WGS sequence"/>
</dbReference>
<accession>A0A2N3PUY5</accession>
<keyword evidence="2" id="KW-1185">Reference proteome</keyword>
<name>A0A2N3PUY5_9PROT</name>
<dbReference type="EMBL" id="PIUM01000013">
    <property type="protein sequence ID" value="PKU24204.1"/>
    <property type="molecule type" value="Genomic_DNA"/>
</dbReference>
<gene>
    <name evidence="1" type="ORF">CWS72_12810</name>
</gene>
<dbReference type="InterPro" id="IPR007383">
    <property type="entry name" value="DUF445"/>
</dbReference>
<dbReference type="AlphaFoldDB" id="A0A2N3PUY5"/>
<reference evidence="2" key="1">
    <citation type="submission" date="2017-12" db="EMBL/GenBank/DDBJ databases">
        <title>Draft genome sequence of Telmatospirillum siberiense 26-4b1T, an acidotolerant peatland alphaproteobacterium potentially involved in sulfur cycling.</title>
        <authorList>
            <person name="Hausmann B."/>
            <person name="Pjevac P."/>
            <person name="Schreck K."/>
            <person name="Herbold C.W."/>
            <person name="Daims H."/>
            <person name="Wagner M."/>
            <person name="Pester M."/>
            <person name="Loy A."/>
        </authorList>
    </citation>
    <scope>NUCLEOTIDE SEQUENCE [LARGE SCALE GENOMIC DNA]</scope>
    <source>
        <strain evidence="2">26-4b1</strain>
    </source>
</reference>
<proteinExistence type="predicted"/>
<dbReference type="Pfam" id="PF04286">
    <property type="entry name" value="DUF445"/>
    <property type="match status" value="1"/>
</dbReference>
<dbReference type="RefSeq" id="WP_101250999.1">
    <property type="nucleotide sequence ID" value="NZ_PIUM01000013.1"/>
</dbReference>
<dbReference type="PANTHER" id="PTHR38442">
    <property type="entry name" value="INNER MEMBRANE PROTEIN-RELATED"/>
    <property type="match status" value="1"/>
</dbReference>
<protein>
    <submittedName>
        <fullName evidence="1">DUF445 domain-containing protein</fullName>
    </submittedName>
</protein>
<sequence length="414" mass="46050">MAGNSDDLRRWRALRRMRLTAVGLLFVMVLADVAARMGEARYPWLSYLRAFAEAAIVGGLADWFAVTALFRRPLGLPIPHTAIVPRNKERIGDAVGNFVANNFLSPDVLLPKVRSLDVGGRLSLWLSREGNARFAARRLIAAVPPLVSAMQDEPVRQMLRDAAAERLRQVAAAPLMSRILRILVAGGQHLALFDIGITAAREFVQGNQEQIYQAINEKSSWWVPEWIDSRLAKRIVAGILDTLSEMEQPLHPWRLQFQDSVEALIEALAHAPEAQARAEILKDEIIGHPEVQAYLESLWVETKRVLLEDLSTGNRIERALTGALSGLAGRLEEDVRLREVVNGWAARAVLHLLVPNRQRFGAFMAGVVRNWNTDTLVGKMELQFGRDLQYIRINGTLVGGLVGLLVHALSQVFG</sequence>
<evidence type="ECO:0000313" key="2">
    <source>
        <dbReference type="Proteomes" id="UP000233293"/>
    </source>
</evidence>
<dbReference type="PANTHER" id="PTHR38442:SF1">
    <property type="entry name" value="INNER MEMBRANE PROTEIN"/>
    <property type="match status" value="1"/>
</dbReference>
<evidence type="ECO:0000313" key="1">
    <source>
        <dbReference type="EMBL" id="PKU24204.1"/>
    </source>
</evidence>
<organism evidence="1 2">
    <name type="scientific">Telmatospirillum siberiense</name>
    <dbReference type="NCBI Taxonomy" id="382514"/>
    <lineage>
        <taxon>Bacteria</taxon>
        <taxon>Pseudomonadati</taxon>
        <taxon>Pseudomonadota</taxon>
        <taxon>Alphaproteobacteria</taxon>
        <taxon>Rhodospirillales</taxon>
        <taxon>Rhodospirillaceae</taxon>
        <taxon>Telmatospirillum</taxon>
    </lineage>
</organism>